<comment type="caution">
    <text evidence="2">The sequence shown here is derived from an EMBL/GenBank/DDBJ whole genome shotgun (WGS) entry which is preliminary data.</text>
</comment>
<sequence>MAAQEITDDPTAAPPLPADISSALTGWAQQVAEQAAAPLRARLERLQNELDTLRRAHAQVQAALSEGEASLERLAVEVRSARDIASNALVGKAKDQLAIEGKDAQLAELRRQLERQVAISAAESDARLAAEMERVGATTARDNLATEVAELRGRLEARTRSLVPG</sequence>
<proteinExistence type="predicted"/>
<dbReference type="RefSeq" id="WP_320422278.1">
    <property type="nucleotide sequence ID" value="NZ_JAXCLA010000002.1"/>
</dbReference>
<gene>
    <name evidence="2" type="ORF">SNE35_07725</name>
</gene>
<evidence type="ECO:0000256" key="1">
    <source>
        <dbReference type="SAM" id="Coils"/>
    </source>
</evidence>
<reference evidence="2 3" key="1">
    <citation type="submission" date="2023-11" db="EMBL/GenBank/DDBJ databases">
        <title>Paucibacter sp. nov., isolated from fresh soil in Korea.</title>
        <authorList>
            <person name="Le N.T.T."/>
        </authorList>
    </citation>
    <scope>NUCLEOTIDE SEQUENCE [LARGE SCALE GENOMIC DNA]</scope>
    <source>
        <strain evidence="2 3">R3-3</strain>
    </source>
</reference>
<protein>
    <recommendedName>
        <fullName evidence="4">KfrA N-terminal DNA-binding domain-containing protein</fullName>
    </recommendedName>
</protein>
<feature type="coiled-coil region" evidence="1">
    <location>
        <begin position="29"/>
        <end position="63"/>
    </location>
</feature>
<name>A0ABU5DF71_9BURK</name>
<accession>A0ABU5DF71</accession>
<keyword evidence="3" id="KW-1185">Reference proteome</keyword>
<organism evidence="2 3">
    <name type="scientific">Roseateles agri</name>
    <dbReference type="NCBI Taxonomy" id="3098619"/>
    <lineage>
        <taxon>Bacteria</taxon>
        <taxon>Pseudomonadati</taxon>
        <taxon>Pseudomonadota</taxon>
        <taxon>Betaproteobacteria</taxon>
        <taxon>Burkholderiales</taxon>
        <taxon>Sphaerotilaceae</taxon>
        <taxon>Roseateles</taxon>
    </lineage>
</organism>
<evidence type="ECO:0000313" key="2">
    <source>
        <dbReference type="EMBL" id="MDY0744390.1"/>
    </source>
</evidence>
<dbReference type="Proteomes" id="UP001285263">
    <property type="component" value="Unassembled WGS sequence"/>
</dbReference>
<evidence type="ECO:0008006" key="4">
    <source>
        <dbReference type="Google" id="ProtNLM"/>
    </source>
</evidence>
<evidence type="ECO:0000313" key="3">
    <source>
        <dbReference type="Proteomes" id="UP001285263"/>
    </source>
</evidence>
<keyword evidence="1" id="KW-0175">Coiled coil</keyword>
<dbReference type="EMBL" id="JAXCLA010000002">
    <property type="protein sequence ID" value="MDY0744390.1"/>
    <property type="molecule type" value="Genomic_DNA"/>
</dbReference>